<sequence length="73" mass="7877">MASSQAPSDQIEGLQTTTTMNAVYDCTADVLISLVTPPVKHSKYTTENQPTPPSLATGINQNKKQKRDNSSLL</sequence>
<accession>A0ABN7WKW5</accession>
<proteinExistence type="predicted"/>
<evidence type="ECO:0000313" key="2">
    <source>
        <dbReference type="EMBL" id="CAG8834853.1"/>
    </source>
</evidence>
<protein>
    <submittedName>
        <fullName evidence="2">40000_t:CDS:1</fullName>
    </submittedName>
</protein>
<feature type="non-terminal residue" evidence="2">
    <location>
        <position position="73"/>
    </location>
</feature>
<dbReference type="EMBL" id="CAJVQB010050267">
    <property type="protein sequence ID" value="CAG8834853.1"/>
    <property type="molecule type" value="Genomic_DNA"/>
</dbReference>
<evidence type="ECO:0000313" key="3">
    <source>
        <dbReference type="Proteomes" id="UP000789901"/>
    </source>
</evidence>
<organism evidence="2 3">
    <name type="scientific">Gigaspora margarita</name>
    <dbReference type="NCBI Taxonomy" id="4874"/>
    <lineage>
        <taxon>Eukaryota</taxon>
        <taxon>Fungi</taxon>
        <taxon>Fungi incertae sedis</taxon>
        <taxon>Mucoromycota</taxon>
        <taxon>Glomeromycotina</taxon>
        <taxon>Glomeromycetes</taxon>
        <taxon>Diversisporales</taxon>
        <taxon>Gigasporaceae</taxon>
        <taxon>Gigaspora</taxon>
    </lineage>
</organism>
<comment type="caution">
    <text evidence="2">The sequence shown here is derived from an EMBL/GenBank/DDBJ whole genome shotgun (WGS) entry which is preliminary data.</text>
</comment>
<evidence type="ECO:0000256" key="1">
    <source>
        <dbReference type="SAM" id="MobiDB-lite"/>
    </source>
</evidence>
<reference evidence="2 3" key="1">
    <citation type="submission" date="2021-06" db="EMBL/GenBank/DDBJ databases">
        <authorList>
            <person name="Kallberg Y."/>
            <person name="Tangrot J."/>
            <person name="Rosling A."/>
        </authorList>
    </citation>
    <scope>NUCLEOTIDE SEQUENCE [LARGE SCALE GENOMIC DNA]</scope>
    <source>
        <strain evidence="2 3">120-4 pot B 10/14</strain>
    </source>
</reference>
<gene>
    <name evidence="2" type="ORF">GMARGA_LOCUS32274</name>
</gene>
<feature type="region of interest" description="Disordered" evidence="1">
    <location>
        <begin position="38"/>
        <end position="73"/>
    </location>
</feature>
<name>A0ABN7WKW5_GIGMA</name>
<dbReference type="Proteomes" id="UP000789901">
    <property type="component" value="Unassembled WGS sequence"/>
</dbReference>
<keyword evidence="3" id="KW-1185">Reference proteome</keyword>